<dbReference type="OrthoDB" id="6061133at2759"/>
<dbReference type="AlphaFoldDB" id="A0A8S3UWY8"/>
<evidence type="ECO:0000313" key="1">
    <source>
        <dbReference type="EMBL" id="CAG2246880.1"/>
    </source>
</evidence>
<comment type="caution">
    <text evidence="1">The sequence shown here is derived from an EMBL/GenBank/DDBJ whole genome shotgun (WGS) entry which is preliminary data.</text>
</comment>
<name>A0A8S3UWY8_MYTED</name>
<sequence length="376" mass="42724">MAFLMFETDEKTVAQAECVTPISKFEIAKFCSHCVDFSSHSRRNKQSTCFLLAGMNNGYAIYVWRDGYDPTIPGCSQSDFLNWDKHSKCFTHTWDTHSRRQWLWNTCKVQGREIRKIFLADVHHKLRDGFNAKSCGIPGIQLIKQTLSEGHSTVPGLQVYALFAVSDIDVSEKNLIKHVVWYNDHCAAANEKFDGVAVNNEAYASIKCHSGQSEQTKYLQNLNMIKTEAMKQVHGHLLTHYSVSWHWGRCGSTQKLITYNGKTQVAVRHMIDIFDSLDVQVGYITFPQISDRTKLAGYQYALDTGKEIFVTLYTNKGDPCQTTFFPSPCNKGNHTEAGMFDVFDNFKNNGIEHASPCIHYFRGIYSSGGNPDWPKH</sequence>
<accession>A0A8S3UWY8</accession>
<evidence type="ECO:0000313" key="2">
    <source>
        <dbReference type="Proteomes" id="UP000683360"/>
    </source>
</evidence>
<gene>
    <name evidence="1" type="ORF">MEDL_58838</name>
</gene>
<reference evidence="1" key="1">
    <citation type="submission" date="2021-03" db="EMBL/GenBank/DDBJ databases">
        <authorList>
            <person name="Bekaert M."/>
        </authorList>
    </citation>
    <scope>NUCLEOTIDE SEQUENCE</scope>
</reference>
<dbReference type="Proteomes" id="UP000683360">
    <property type="component" value="Unassembled WGS sequence"/>
</dbReference>
<proteinExistence type="predicted"/>
<dbReference type="EMBL" id="CAJPWZ010002885">
    <property type="protein sequence ID" value="CAG2246880.1"/>
    <property type="molecule type" value="Genomic_DNA"/>
</dbReference>
<organism evidence="1 2">
    <name type="scientific">Mytilus edulis</name>
    <name type="common">Blue mussel</name>
    <dbReference type="NCBI Taxonomy" id="6550"/>
    <lineage>
        <taxon>Eukaryota</taxon>
        <taxon>Metazoa</taxon>
        <taxon>Spiralia</taxon>
        <taxon>Lophotrochozoa</taxon>
        <taxon>Mollusca</taxon>
        <taxon>Bivalvia</taxon>
        <taxon>Autobranchia</taxon>
        <taxon>Pteriomorphia</taxon>
        <taxon>Mytilida</taxon>
        <taxon>Mytiloidea</taxon>
        <taxon>Mytilidae</taxon>
        <taxon>Mytilinae</taxon>
        <taxon>Mytilus</taxon>
    </lineage>
</organism>
<protein>
    <submittedName>
        <fullName evidence="1">Uncharacterized protein</fullName>
    </submittedName>
</protein>
<keyword evidence="2" id="KW-1185">Reference proteome</keyword>